<comment type="subcellular location">
    <subcellularLocation>
        <location evidence="1">Secreted</location>
        <location evidence="1">Cell wall</location>
    </subcellularLocation>
</comment>
<evidence type="ECO:0000256" key="8">
    <source>
        <dbReference type="SAM" id="MobiDB-lite"/>
    </source>
</evidence>
<proteinExistence type="inferred from homology"/>
<evidence type="ECO:0000256" key="7">
    <source>
        <dbReference type="ARBA" id="ARBA00048421"/>
    </source>
</evidence>
<dbReference type="InterPro" id="IPR017850">
    <property type="entry name" value="Alkaline_phosphatase_core_sf"/>
</dbReference>
<sequence>MSTADQDASGADTSGPDTSGTDSSGTDTTGTGADRPSEPSRRGFLRGGGILAAGLAVGGGIGAAAVAATHRPEVGTPYIPEEFAIPKPRSEPGFDHLVVVMGENRSFDNLLGYVYTPDAPPAAGTFEGLAFGDYANTASDGTVVPAQPYRGTTDHIMGRPDPDPGEEYPHVNTQLFGRMDDHNRGKEVADMTAPYNAPEPGAKAEMGGFVLDYEVDFEHQRGKKPTARERDQIMGSFTPGMLPVISTLAREFGVYDHWFCAVPSQTFCNRSFFHASTSHGFVTNQQGGGYRKWLDAAPTPTVFNRLEEAGRSWRIYFDEMQLVSFTGFIHAPVLRKYWKTERFATMAQFHTDVENGTLPDYAFVEPRMIFNHNDFHPPVGVVREGEIDGEEVFNGAVSDVRAGDALIHEIYSAIRTSTSEHGSNYLNTALLITFDEHGGTYDHVPPPAATPPDDSGAGEMGFTFDRLGCRVPAVLVSAHVERGTVFTHRMHHGSLASTLSERFGIESLTRRDHGAPTLFDSFNRKVPRHIADWPQTSPAYVPPNPEAGPHPADAFPDRPLSPPARGLIGLLIELYGTAAEKADPPKTFAAAYKVLTTYGDGLFGK</sequence>
<keyword evidence="10" id="KW-1185">Reference proteome</keyword>
<keyword evidence="6" id="KW-0843">Virulence</keyword>
<keyword evidence="4" id="KW-0964">Secreted</keyword>
<dbReference type="PROSITE" id="PS51318">
    <property type="entry name" value="TAT"/>
    <property type="match status" value="1"/>
</dbReference>
<name>A0ABY4FVF7_9MICO</name>
<accession>A0ABY4FVF7</accession>
<dbReference type="EC" id="3.1.4.3" evidence="3"/>
<keyword evidence="4" id="KW-0134">Cell wall</keyword>
<dbReference type="PANTHER" id="PTHR31956:SF1">
    <property type="entry name" value="NON-SPECIFIC PHOSPHOLIPASE C1"/>
    <property type="match status" value="1"/>
</dbReference>
<comment type="catalytic activity">
    <reaction evidence="7">
        <text>a 1,2-diacyl-sn-glycero-3-phosphocholine + H2O = phosphocholine + a 1,2-diacyl-sn-glycerol + H(+)</text>
        <dbReference type="Rhea" id="RHEA:10604"/>
        <dbReference type="ChEBI" id="CHEBI:15377"/>
        <dbReference type="ChEBI" id="CHEBI:15378"/>
        <dbReference type="ChEBI" id="CHEBI:17815"/>
        <dbReference type="ChEBI" id="CHEBI:57643"/>
        <dbReference type="ChEBI" id="CHEBI:295975"/>
        <dbReference type="EC" id="3.1.4.3"/>
    </reaction>
    <physiologicalReaction direction="left-to-right" evidence="7">
        <dbReference type="Rhea" id="RHEA:10605"/>
    </physiologicalReaction>
</comment>
<feature type="compositionally biased region" description="Low complexity" evidence="8">
    <location>
        <begin position="9"/>
        <end position="34"/>
    </location>
</feature>
<dbReference type="SUPFAM" id="SSF53649">
    <property type="entry name" value="Alkaline phosphatase-like"/>
    <property type="match status" value="1"/>
</dbReference>
<dbReference type="InterPro" id="IPR007312">
    <property type="entry name" value="Phosphoesterase"/>
</dbReference>
<organism evidence="9 10">
    <name type="scientific">Leucobacter rhizosphaerae</name>
    <dbReference type="NCBI Taxonomy" id="2932245"/>
    <lineage>
        <taxon>Bacteria</taxon>
        <taxon>Bacillati</taxon>
        <taxon>Actinomycetota</taxon>
        <taxon>Actinomycetes</taxon>
        <taxon>Micrococcales</taxon>
        <taxon>Microbacteriaceae</taxon>
        <taxon>Leucobacter</taxon>
    </lineage>
</organism>
<evidence type="ECO:0000256" key="3">
    <source>
        <dbReference type="ARBA" id="ARBA00012018"/>
    </source>
</evidence>
<evidence type="ECO:0000313" key="9">
    <source>
        <dbReference type="EMBL" id="UOQ60291.1"/>
    </source>
</evidence>
<evidence type="ECO:0000256" key="2">
    <source>
        <dbReference type="ARBA" id="ARBA00009717"/>
    </source>
</evidence>
<reference evidence="9 10" key="1">
    <citation type="submission" date="2022-04" db="EMBL/GenBank/DDBJ databases">
        <title>Leucobacter sp. isolated from rhizosphere of onion.</title>
        <authorList>
            <person name="Won M."/>
            <person name="Lee C.-M."/>
            <person name="Woen H.-Y."/>
            <person name="Kwon S.-W."/>
        </authorList>
    </citation>
    <scope>NUCLEOTIDE SEQUENCE [LARGE SCALE GENOMIC DNA]</scope>
    <source>
        <strain evidence="9 10">H25R-14</strain>
    </source>
</reference>
<dbReference type="RefSeq" id="WP_244685802.1">
    <property type="nucleotide sequence ID" value="NZ_CP095043.1"/>
</dbReference>
<keyword evidence="5" id="KW-0378">Hydrolase</keyword>
<evidence type="ECO:0000256" key="1">
    <source>
        <dbReference type="ARBA" id="ARBA00004191"/>
    </source>
</evidence>
<evidence type="ECO:0000256" key="5">
    <source>
        <dbReference type="ARBA" id="ARBA00022801"/>
    </source>
</evidence>
<evidence type="ECO:0000256" key="4">
    <source>
        <dbReference type="ARBA" id="ARBA00022512"/>
    </source>
</evidence>
<protein>
    <recommendedName>
        <fullName evidence="3">phospholipase C</fullName>
        <ecNumber evidence="3">3.1.4.3</ecNumber>
    </recommendedName>
</protein>
<dbReference type="EMBL" id="CP095043">
    <property type="protein sequence ID" value="UOQ60291.1"/>
    <property type="molecule type" value="Genomic_DNA"/>
</dbReference>
<dbReference type="Gene3D" id="3.40.720.10">
    <property type="entry name" value="Alkaline Phosphatase, subunit A"/>
    <property type="match status" value="2"/>
</dbReference>
<evidence type="ECO:0000313" key="10">
    <source>
        <dbReference type="Proteomes" id="UP000831775"/>
    </source>
</evidence>
<comment type="similarity">
    <text evidence="2">Belongs to the bacterial phospholipase C family.</text>
</comment>
<evidence type="ECO:0000256" key="6">
    <source>
        <dbReference type="ARBA" id="ARBA00023026"/>
    </source>
</evidence>
<dbReference type="Pfam" id="PF04185">
    <property type="entry name" value="Phosphoesterase"/>
    <property type="match status" value="1"/>
</dbReference>
<dbReference type="PANTHER" id="PTHR31956">
    <property type="entry name" value="NON-SPECIFIC PHOSPHOLIPASE C4-RELATED"/>
    <property type="match status" value="1"/>
</dbReference>
<dbReference type="InterPro" id="IPR006311">
    <property type="entry name" value="TAT_signal"/>
</dbReference>
<feature type="region of interest" description="Disordered" evidence="8">
    <location>
        <begin position="1"/>
        <end position="45"/>
    </location>
</feature>
<dbReference type="Proteomes" id="UP000831775">
    <property type="component" value="Chromosome"/>
</dbReference>
<gene>
    <name evidence="9" type="ORF">MUN76_14850</name>
</gene>